<dbReference type="Gene3D" id="1.10.150.20">
    <property type="entry name" value="5' to 3' exonuclease, C-terminal subdomain"/>
    <property type="match status" value="1"/>
</dbReference>
<dbReference type="NCBIfam" id="TIGR00608">
    <property type="entry name" value="radc"/>
    <property type="match status" value="1"/>
</dbReference>
<dbReference type="GO" id="GO:0006508">
    <property type="term" value="P:proteolysis"/>
    <property type="evidence" value="ECO:0007669"/>
    <property type="project" value="UniProtKB-KW"/>
</dbReference>
<proteinExistence type="inferred from homology"/>
<dbReference type="InterPro" id="IPR025657">
    <property type="entry name" value="RadC_JAB"/>
</dbReference>
<dbReference type="SUPFAM" id="SSF47781">
    <property type="entry name" value="RuvA domain 2-like"/>
    <property type="match status" value="1"/>
</dbReference>
<dbReference type="InterPro" id="IPR046778">
    <property type="entry name" value="UPF0758_N"/>
</dbReference>
<keyword evidence="6" id="KW-0482">Metalloprotease</keyword>
<sequence>MGKLSNFMSSVPEEVRPRERLEKYGAEALSHQELLAIILRTGSREMDVMTQSLYILNHFNSLYELKKASLEELRTINGVGAVKSIEIKAMIELGKRIANSNQLKLGKITSSHELGRQLIEEMKDYHQEHLVVLYLNTKNELIKKEILFIGSVNQSIAHPREIFRGAVRYSAAQIILAHNHPTGSCAPSKQDEAFTRRVKECGELMGIELLDHLVIGNDSYVSFRETNRL</sequence>
<keyword evidence="5" id="KW-0862">Zinc</keyword>
<dbReference type="InterPro" id="IPR037518">
    <property type="entry name" value="MPN"/>
</dbReference>
<keyword evidence="10" id="KW-1185">Reference proteome</keyword>
<dbReference type="RefSeq" id="WP_245986053.1">
    <property type="nucleotide sequence ID" value="NZ_NGKC01000013.1"/>
</dbReference>
<comment type="caution">
    <text evidence="9">The sequence shown here is derived from an EMBL/GenBank/DDBJ whole genome shotgun (WGS) entry which is preliminary data.</text>
</comment>
<protein>
    <recommendedName>
        <fullName evidence="8">MPN domain-containing protein</fullName>
    </recommendedName>
</protein>
<evidence type="ECO:0000259" key="8">
    <source>
        <dbReference type="PROSITE" id="PS50249"/>
    </source>
</evidence>
<feature type="domain" description="MPN" evidence="8">
    <location>
        <begin position="107"/>
        <end position="229"/>
    </location>
</feature>
<evidence type="ECO:0000256" key="1">
    <source>
        <dbReference type="ARBA" id="ARBA00010243"/>
    </source>
</evidence>
<dbReference type="NCBIfam" id="NF000642">
    <property type="entry name" value="PRK00024.1"/>
    <property type="match status" value="1"/>
</dbReference>
<dbReference type="GO" id="GO:0008237">
    <property type="term" value="F:metallopeptidase activity"/>
    <property type="evidence" value="ECO:0007669"/>
    <property type="project" value="UniProtKB-KW"/>
</dbReference>
<evidence type="ECO:0000256" key="4">
    <source>
        <dbReference type="ARBA" id="ARBA00022801"/>
    </source>
</evidence>
<evidence type="ECO:0000256" key="5">
    <source>
        <dbReference type="ARBA" id="ARBA00022833"/>
    </source>
</evidence>
<dbReference type="CDD" id="cd08071">
    <property type="entry name" value="MPN_DUF2466"/>
    <property type="match status" value="1"/>
</dbReference>
<evidence type="ECO:0000256" key="6">
    <source>
        <dbReference type="ARBA" id="ARBA00023049"/>
    </source>
</evidence>
<evidence type="ECO:0000256" key="2">
    <source>
        <dbReference type="ARBA" id="ARBA00022670"/>
    </source>
</evidence>
<organism evidence="9 10">
    <name type="scientific">Vagococcus acidifermentans</name>
    <dbReference type="NCBI Taxonomy" id="564710"/>
    <lineage>
        <taxon>Bacteria</taxon>
        <taxon>Bacillati</taxon>
        <taxon>Bacillota</taxon>
        <taxon>Bacilli</taxon>
        <taxon>Lactobacillales</taxon>
        <taxon>Enterococcaceae</taxon>
        <taxon>Vagococcus</taxon>
    </lineage>
</organism>
<evidence type="ECO:0000313" key="9">
    <source>
        <dbReference type="EMBL" id="RSU10242.1"/>
    </source>
</evidence>
<dbReference type="InterPro" id="IPR001405">
    <property type="entry name" value="UPF0758"/>
</dbReference>
<accession>A0A430AQ41</accession>
<evidence type="ECO:0000256" key="3">
    <source>
        <dbReference type="ARBA" id="ARBA00022723"/>
    </source>
</evidence>
<dbReference type="Pfam" id="PF20582">
    <property type="entry name" value="UPF0758_N"/>
    <property type="match status" value="1"/>
</dbReference>
<dbReference type="PANTHER" id="PTHR30471">
    <property type="entry name" value="DNA REPAIR PROTEIN RADC"/>
    <property type="match status" value="1"/>
</dbReference>
<keyword evidence="2" id="KW-0645">Protease</keyword>
<dbReference type="GO" id="GO:0046872">
    <property type="term" value="F:metal ion binding"/>
    <property type="evidence" value="ECO:0007669"/>
    <property type="project" value="UniProtKB-KW"/>
</dbReference>
<evidence type="ECO:0000313" key="10">
    <source>
        <dbReference type="Proteomes" id="UP000286773"/>
    </source>
</evidence>
<dbReference type="Gene3D" id="3.40.140.10">
    <property type="entry name" value="Cytidine Deaminase, domain 2"/>
    <property type="match status" value="1"/>
</dbReference>
<dbReference type="PANTHER" id="PTHR30471:SF3">
    <property type="entry name" value="UPF0758 PROTEIN YEES-RELATED"/>
    <property type="match status" value="1"/>
</dbReference>
<keyword evidence="4" id="KW-0378">Hydrolase</keyword>
<dbReference type="EMBL" id="NGKC01000013">
    <property type="protein sequence ID" value="RSU10242.1"/>
    <property type="molecule type" value="Genomic_DNA"/>
</dbReference>
<dbReference type="Proteomes" id="UP000286773">
    <property type="component" value="Unassembled WGS sequence"/>
</dbReference>
<dbReference type="AlphaFoldDB" id="A0A430AQ41"/>
<dbReference type="InterPro" id="IPR010994">
    <property type="entry name" value="RuvA_2-like"/>
</dbReference>
<reference evidence="9 10" key="1">
    <citation type="submission" date="2017-05" db="EMBL/GenBank/DDBJ databases">
        <title>Vagococcus spp. assemblies.</title>
        <authorList>
            <person name="Gulvik C.A."/>
        </authorList>
    </citation>
    <scope>NUCLEOTIDE SEQUENCE [LARGE SCALE GENOMIC DNA]</scope>
    <source>
        <strain evidence="9 10">LMG 24798</strain>
    </source>
</reference>
<evidence type="ECO:0000256" key="7">
    <source>
        <dbReference type="RuleBase" id="RU003797"/>
    </source>
</evidence>
<comment type="similarity">
    <text evidence="1 7">Belongs to the UPF0758 family.</text>
</comment>
<gene>
    <name evidence="9" type="ORF">CBF27_10880</name>
</gene>
<dbReference type="PROSITE" id="PS50249">
    <property type="entry name" value="MPN"/>
    <property type="match status" value="1"/>
</dbReference>
<name>A0A430AQ41_9ENTE</name>
<dbReference type="Pfam" id="PF04002">
    <property type="entry name" value="RadC"/>
    <property type="match status" value="1"/>
</dbReference>
<keyword evidence="3" id="KW-0479">Metal-binding</keyword>